<feature type="compositionally biased region" description="Basic residues" evidence="1">
    <location>
        <begin position="1"/>
        <end position="12"/>
    </location>
</feature>
<comment type="caution">
    <text evidence="2">The sequence shown here is derived from an EMBL/GenBank/DDBJ whole genome shotgun (WGS) entry which is preliminary data.</text>
</comment>
<gene>
    <name evidence="2" type="ORF">P5673_021212</name>
</gene>
<reference evidence="2" key="2">
    <citation type="journal article" date="2023" name="Science">
        <title>Genomic signatures of disease resistance in endangered staghorn corals.</title>
        <authorList>
            <person name="Vollmer S.V."/>
            <person name="Selwyn J.D."/>
            <person name="Despard B.A."/>
            <person name="Roesel C.L."/>
        </authorList>
    </citation>
    <scope>NUCLEOTIDE SEQUENCE</scope>
    <source>
        <strain evidence="2">K2</strain>
    </source>
</reference>
<protein>
    <submittedName>
        <fullName evidence="2">Uncharacterized protein</fullName>
    </submittedName>
</protein>
<sequence length="181" mass="20176">MGNIRSTKKKHNIQAEPHGQQSQGKNLNTTKKILLLHKSDPKQLKIVKYFRDALTAKANGSVRVTDFVNIADGGKKSISLSWLDKLNNIVLICLTSEAIEQLEKIVREKRLVDEEGHLHGKVFSVSFGESPTGWPPEGLKKGSLDARDFHFGFPDIETLQPRDFEESDKMSALVAAIRGTN</sequence>
<evidence type="ECO:0000313" key="3">
    <source>
        <dbReference type="Proteomes" id="UP001249851"/>
    </source>
</evidence>
<keyword evidence="3" id="KW-1185">Reference proteome</keyword>
<dbReference type="AlphaFoldDB" id="A0AAD9Q8G7"/>
<accession>A0AAD9Q8G7</accession>
<name>A0AAD9Q8G7_ACRCE</name>
<proteinExistence type="predicted"/>
<feature type="region of interest" description="Disordered" evidence="1">
    <location>
        <begin position="1"/>
        <end position="27"/>
    </location>
</feature>
<evidence type="ECO:0000256" key="1">
    <source>
        <dbReference type="SAM" id="MobiDB-lite"/>
    </source>
</evidence>
<dbReference type="EMBL" id="JARQWQ010000054">
    <property type="protein sequence ID" value="KAK2556662.1"/>
    <property type="molecule type" value="Genomic_DNA"/>
</dbReference>
<evidence type="ECO:0000313" key="2">
    <source>
        <dbReference type="EMBL" id="KAK2556662.1"/>
    </source>
</evidence>
<reference evidence="2" key="1">
    <citation type="journal article" date="2023" name="G3 (Bethesda)">
        <title>Whole genome assembly and annotation of the endangered Caribbean coral Acropora cervicornis.</title>
        <authorList>
            <person name="Selwyn J.D."/>
            <person name="Vollmer S.V."/>
        </authorList>
    </citation>
    <scope>NUCLEOTIDE SEQUENCE</scope>
    <source>
        <strain evidence="2">K2</strain>
    </source>
</reference>
<organism evidence="2 3">
    <name type="scientific">Acropora cervicornis</name>
    <name type="common">Staghorn coral</name>
    <dbReference type="NCBI Taxonomy" id="6130"/>
    <lineage>
        <taxon>Eukaryota</taxon>
        <taxon>Metazoa</taxon>
        <taxon>Cnidaria</taxon>
        <taxon>Anthozoa</taxon>
        <taxon>Hexacorallia</taxon>
        <taxon>Scleractinia</taxon>
        <taxon>Astrocoeniina</taxon>
        <taxon>Acroporidae</taxon>
        <taxon>Acropora</taxon>
    </lineage>
</organism>
<dbReference type="Proteomes" id="UP001249851">
    <property type="component" value="Unassembled WGS sequence"/>
</dbReference>